<organism evidence="2">
    <name type="scientific">Bradyrhizobium diazoefficiens</name>
    <dbReference type="NCBI Taxonomy" id="1355477"/>
    <lineage>
        <taxon>Bacteria</taxon>
        <taxon>Pseudomonadati</taxon>
        <taxon>Pseudomonadota</taxon>
        <taxon>Alphaproteobacteria</taxon>
        <taxon>Hyphomicrobiales</taxon>
        <taxon>Nitrobacteraceae</taxon>
        <taxon>Bradyrhizobium</taxon>
    </lineage>
</organism>
<reference evidence="3" key="2">
    <citation type="submission" date="2020-05" db="EMBL/GenBank/DDBJ databases">
        <title>Complete genome sequence of Bradyrhizobium diazoefficiens XF4 isolated from soybean nodule.</title>
        <authorList>
            <person name="Noda R."/>
            <person name="Kakizaki K."/>
            <person name="Minamisawa K."/>
        </authorList>
    </citation>
    <scope>NUCLEOTIDE SEQUENCE</scope>
    <source>
        <strain evidence="3">XF4</strain>
    </source>
</reference>
<evidence type="ECO:0000313" key="3">
    <source>
        <dbReference type="EMBL" id="BCE49145.1"/>
    </source>
</evidence>
<evidence type="ECO:0000313" key="2">
    <source>
        <dbReference type="EMBL" id="BCE22881.1"/>
    </source>
</evidence>
<dbReference type="EMBL" id="AP023094">
    <property type="protein sequence ID" value="BCE49145.1"/>
    <property type="molecule type" value="Genomic_DNA"/>
</dbReference>
<reference evidence="2" key="1">
    <citation type="submission" date="2020-05" db="EMBL/GenBank/DDBJ databases">
        <title>Complete genome sequence of Bradyrhizobium diazoefficiens XF1 isolated from soybean nodule.</title>
        <authorList>
            <person name="Noda R."/>
            <person name="Kakizaki K."/>
            <person name="Minamisawa K."/>
        </authorList>
    </citation>
    <scope>NUCLEOTIDE SEQUENCE</scope>
    <source>
        <strain evidence="2">XF1</strain>
    </source>
</reference>
<evidence type="ECO:0000256" key="1">
    <source>
        <dbReference type="SAM" id="MobiDB-lite"/>
    </source>
</evidence>
<dbReference type="EMBL" id="AP023091">
    <property type="protein sequence ID" value="BCE22881.1"/>
    <property type="molecule type" value="Genomic_DNA"/>
</dbReference>
<proteinExistence type="predicted"/>
<gene>
    <name evidence="2" type="ORF">XF1B_55620</name>
    <name evidence="3" type="ORF">XF4B_54940</name>
</gene>
<protein>
    <submittedName>
        <fullName evidence="2">Uncharacterized protein</fullName>
    </submittedName>
</protein>
<dbReference type="AlphaFoldDB" id="A0A809X9R2"/>
<name>A0A809X9R2_9BRAD</name>
<feature type="region of interest" description="Disordered" evidence="1">
    <location>
        <begin position="1"/>
        <end position="20"/>
    </location>
</feature>
<feature type="region of interest" description="Disordered" evidence="1">
    <location>
        <begin position="51"/>
        <end position="84"/>
    </location>
</feature>
<accession>A0A809X9R2</accession>
<feature type="compositionally biased region" description="Basic and acidic residues" evidence="1">
    <location>
        <begin position="75"/>
        <end position="84"/>
    </location>
</feature>
<sequence>MLPGAFQGMEPSNDLHEPLAQAGRLTSRAVVASWRPDKFLAKRASPIIASPMASSFKGIKRKQVRRAPTPGANQNREHRPVPGN</sequence>